<accession>A0A0L0DSQ4</accession>
<evidence type="ECO:0000256" key="1">
    <source>
        <dbReference type="ARBA" id="ARBA00004141"/>
    </source>
</evidence>
<feature type="transmembrane region" description="Helical" evidence="7">
    <location>
        <begin position="1287"/>
        <end position="1314"/>
    </location>
</feature>
<feature type="region of interest" description="Disordered" evidence="6">
    <location>
        <begin position="1523"/>
        <end position="1542"/>
    </location>
</feature>
<keyword evidence="5" id="KW-1015">Disulfide bond</keyword>
<feature type="transmembrane region" description="Helical" evidence="7">
    <location>
        <begin position="371"/>
        <end position="396"/>
    </location>
</feature>
<feature type="region of interest" description="Disordered" evidence="6">
    <location>
        <begin position="593"/>
        <end position="620"/>
    </location>
</feature>
<feature type="transmembrane region" description="Helical" evidence="7">
    <location>
        <begin position="176"/>
        <end position="200"/>
    </location>
</feature>
<dbReference type="CDD" id="cd00033">
    <property type="entry name" value="CCP"/>
    <property type="match status" value="2"/>
</dbReference>
<dbReference type="Gene3D" id="2.10.50.10">
    <property type="entry name" value="Tumor Necrosis Factor Receptor, subunit A, domain 2"/>
    <property type="match status" value="1"/>
</dbReference>
<feature type="transmembrane region" description="Helical" evidence="7">
    <location>
        <begin position="1105"/>
        <end position="1125"/>
    </location>
</feature>
<dbReference type="InterPro" id="IPR056047">
    <property type="entry name" value="CRMPA-like_DUF7630"/>
</dbReference>
<dbReference type="GO" id="GO:0016020">
    <property type="term" value="C:membrane"/>
    <property type="evidence" value="ECO:0007669"/>
    <property type="project" value="UniProtKB-SubCell"/>
</dbReference>
<evidence type="ECO:0000256" key="5">
    <source>
        <dbReference type="ARBA" id="ARBA00023157"/>
    </source>
</evidence>
<dbReference type="SMART" id="SM00032">
    <property type="entry name" value="CCP"/>
    <property type="match status" value="3"/>
</dbReference>
<evidence type="ECO:0000256" key="3">
    <source>
        <dbReference type="ARBA" id="ARBA00022989"/>
    </source>
</evidence>
<dbReference type="Gene3D" id="2.60.40.10">
    <property type="entry name" value="Immunoglobulins"/>
    <property type="match status" value="1"/>
</dbReference>
<dbReference type="Pfam" id="PF00084">
    <property type="entry name" value="Sushi"/>
    <property type="match status" value="1"/>
</dbReference>
<dbReference type="Gene3D" id="2.10.70.10">
    <property type="entry name" value="Complement Module, domain 1"/>
    <property type="match status" value="2"/>
</dbReference>
<keyword evidence="3 7" id="KW-1133">Transmembrane helix</keyword>
<organism evidence="9 10">
    <name type="scientific">Thecamonas trahens ATCC 50062</name>
    <dbReference type="NCBI Taxonomy" id="461836"/>
    <lineage>
        <taxon>Eukaryota</taxon>
        <taxon>Apusozoa</taxon>
        <taxon>Apusomonadida</taxon>
        <taxon>Apusomonadidae</taxon>
        <taxon>Thecamonas</taxon>
    </lineage>
</organism>
<feature type="domain" description="Sushi" evidence="8">
    <location>
        <begin position="533"/>
        <end position="601"/>
    </location>
</feature>
<feature type="transmembrane region" description="Helical" evidence="7">
    <location>
        <begin position="221"/>
        <end position="245"/>
    </location>
</feature>
<feature type="transmembrane region" description="Helical" evidence="7">
    <location>
        <begin position="1243"/>
        <end position="1260"/>
    </location>
</feature>
<name>A0A0L0DSQ4_THETB</name>
<gene>
    <name evidence="9" type="ORF">AMSG_12410</name>
</gene>
<feature type="transmembrane region" description="Helical" evidence="7">
    <location>
        <begin position="313"/>
        <end position="331"/>
    </location>
</feature>
<feature type="transmembrane region" description="Helical" evidence="7">
    <location>
        <begin position="1132"/>
        <end position="1154"/>
    </location>
</feature>
<dbReference type="InterPro" id="IPR000436">
    <property type="entry name" value="Sushi_SCR_CCP_dom"/>
</dbReference>
<dbReference type="Pfam" id="PF01490">
    <property type="entry name" value="Aa_trans"/>
    <property type="match status" value="2"/>
</dbReference>
<comment type="subcellular location">
    <subcellularLocation>
        <location evidence="1">Membrane</location>
        <topology evidence="1">Multi-pass membrane protein</topology>
    </subcellularLocation>
</comment>
<dbReference type="STRING" id="461836.A0A0L0DSQ4"/>
<dbReference type="RefSeq" id="XP_013753032.1">
    <property type="nucleotide sequence ID" value="XM_013897578.1"/>
</dbReference>
<feature type="domain" description="Sushi" evidence="8">
    <location>
        <begin position="623"/>
        <end position="681"/>
    </location>
</feature>
<feature type="transmembrane region" description="Helical" evidence="7">
    <location>
        <begin position="1425"/>
        <end position="1444"/>
    </location>
</feature>
<dbReference type="EMBL" id="GL349500">
    <property type="protein sequence ID" value="KNC55379.1"/>
    <property type="molecule type" value="Genomic_DNA"/>
</dbReference>
<dbReference type="SUPFAM" id="SSF57535">
    <property type="entry name" value="Complement control module/SCR domain"/>
    <property type="match status" value="3"/>
</dbReference>
<dbReference type="Pfam" id="PF24633">
    <property type="entry name" value="DUF7630"/>
    <property type="match status" value="1"/>
</dbReference>
<keyword evidence="4 7" id="KW-0472">Membrane</keyword>
<sequence>MSRPGPTLNTTVNTAHASEDTALITSPLKSYGTASIPSSIFNLSNTIVGAGVITLPYALRSAGTIIGCVMLIVTCIASMFSFSLLIRLHDATGLFSYRDIAVRAYGMRMAKICELILICYTAGTCIGRGVLIGDFIPRVFAHWLSSSSLWVNRDFIIAAVAVVFMLPLSLPQRLDALQYSSLLALVCVVYTLGVLADHLADTGIEPSVKLLAQRSSTRIHVVTNTSCLVALIMYLAYALIGYFQFGEHTQGDVLNNFSPDWVPVLIARLTLGLALILSYPLVLFALRENLDSFLFRSASPVAAAADDPPYWRFKALTVAIVLITNGIAIATDNVATVFGFSGSVFGVAIVYILPGLFYVRLYHLMSPSPAYYYGAWALIIGGAIGGIVSVTVNVLVLTSVGQSYKIDPDTTFVRFDNVLWGFLPSDYYSMAFFNLDGVRNLLTTPPFTNYNGIVATSQGEAYTKPLTSAEPFVIGAGDAQFAALVHAVISDPDFTDFLLVRLSCNNCYPQLAHLDVGTEAGGGTPALSIGIIQYCDPFPALAGGTVAFDPLVNATTAAIGDTLALACHPPAYLSGTRGSPYVACRPDRTWSSDPSTITCVPPPPPPPPSPPPSPPPPSPPPPYACPLIPPLVGGTITYSNFGYTGSVATIACDPGISLVSGPAIRTCIGGSWSGNITICEYVECAPLSVPVNGNVVCSGASNTSHPAAYGETCAYSCNAGFSVVGDVSRTCSAGSAWSGSFAPFCSSLDIALSFVTLDTSPPLTLDAGADYNIYYSLRDVNNIPTSTGTDLLFAGALGSSNSVLTSITMPTTGEYTAVARAPTTIGTFVYHFAINNLPITNGLTSLTVTTRPGPASPTGSYLVDLPPSGTLDQETGKSVWYTVHLADAYGNALAQQPPADHVSVTIKSGGVSRLIEPVYVAADTLAFELVVDDGGTYTLVVEIAGDDILGSPFVLSAAATCAPGSRVLDGVRCTTCGAGSYSDEINSPTCTACPEFTASPEASPSFLNCTCLPTFWFGYGPRTRGKPCVPCPIGAVCAGGNTPPRAAPGYETTDDGSAFVACPQQAACAGDGRCSSGYTGRLCAQCASGYYRLSDSCRKCKGSNAVIVVVLVVLVLVYVTGVVWINTRNTKVYGYASFVIALNTLQSVALYGTIRLEWHPIAEAVFDAVSLVNLNLDLASPECGLDVGDVWMFKWGMTMALPVLFLLPFAVVTAAVNIAVNIAEAKSSPITPNPRVLAAAGRGYLQTILLLYLPLMYAALRYVDCTDVGGGIVVMTTNPERRCYTGAWYGLLPMILTVAAGYGLSIPTVLAVFLRRQHRRLDMFSFVSRYAFLVARYKPHLYGYELVILGRKLFVVVAVCAFRSATVKATLVALFLACHAVVSLALRHRPYIEDYHNILDAITVLCSFVLLWGGTITSSHHLRDAVVITSLLALLAVVILGVAYEVWRIRARDEAAVDRAFAGKAFSSDDVDDVFIAAAGPHGSFAIDDVQHLAHGSEAQLVINDGIPLESITSDSNIPVLDSVNSSMPTTQNVDSMMGPDQ</sequence>
<keyword evidence="10" id="KW-1185">Reference proteome</keyword>
<feature type="transmembrane region" description="Helical" evidence="7">
    <location>
        <begin position="265"/>
        <end position="286"/>
    </location>
</feature>
<dbReference type="PANTHER" id="PTHR22950">
    <property type="entry name" value="AMINO ACID TRANSPORTER"/>
    <property type="match status" value="1"/>
</dbReference>
<dbReference type="GO" id="GO:0015179">
    <property type="term" value="F:L-amino acid transmembrane transporter activity"/>
    <property type="evidence" value="ECO:0007669"/>
    <property type="project" value="TreeGrafter"/>
</dbReference>
<evidence type="ECO:0000313" key="10">
    <source>
        <dbReference type="Proteomes" id="UP000054408"/>
    </source>
</evidence>
<dbReference type="SUPFAM" id="SSF57184">
    <property type="entry name" value="Growth factor receptor domain"/>
    <property type="match status" value="1"/>
</dbReference>
<dbReference type="eggNOG" id="KOG1305">
    <property type="taxonomic scope" value="Eukaryota"/>
</dbReference>
<dbReference type="InterPro" id="IPR013783">
    <property type="entry name" value="Ig-like_fold"/>
</dbReference>
<feature type="transmembrane region" description="Helical" evidence="7">
    <location>
        <begin position="40"/>
        <end position="59"/>
    </location>
</feature>
<feature type="compositionally biased region" description="Pro residues" evidence="6">
    <location>
        <begin position="600"/>
        <end position="620"/>
    </location>
</feature>
<dbReference type="InterPro" id="IPR009030">
    <property type="entry name" value="Growth_fac_rcpt_cys_sf"/>
</dbReference>
<dbReference type="InterPro" id="IPR035976">
    <property type="entry name" value="Sushi/SCR/CCP_sf"/>
</dbReference>
<dbReference type="CDD" id="cd00055">
    <property type="entry name" value="EGF_Lam"/>
    <property type="match status" value="1"/>
</dbReference>
<dbReference type="InterPro" id="IPR002049">
    <property type="entry name" value="LE_dom"/>
</dbReference>
<feature type="transmembrane region" description="Helical" evidence="7">
    <location>
        <begin position="1370"/>
        <end position="1386"/>
    </location>
</feature>
<proteinExistence type="predicted"/>
<reference evidence="9 10" key="1">
    <citation type="submission" date="2010-05" db="EMBL/GenBank/DDBJ databases">
        <title>The Genome Sequence of Thecamonas trahens ATCC 50062.</title>
        <authorList>
            <consortium name="The Broad Institute Genome Sequencing Platform"/>
            <person name="Russ C."/>
            <person name="Cuomo C."/>
            <person name="Shea T."/>
            <person name="Young S.K."/>
            <person name="Zeng Q."/>
            <person name="Koehrsen M."/>
            <person name="Haas B."/>
            <person name="Borodovsky M."/>
            <person name="Guigo R."/>
            <person name="Alvarado L."/>
            <person name="Berlin A."/>
            <person name="Bochicchio J."/>
            <person name="Borenstein D."/>
            <person name="Chapman S."/>
            <person name="Chen Z."/>
            <person name="Freedman E."/>
            <person name="Gellesch M."/>
            <person name="Goldberg J."/>
            <person name="Griggs A."/>
            <person name="Gujja S."/>
            <person name="Heilman E."/>
            <person name="Heiman D."/>
            <person name="Hepburn T."/>
            <person name="Howarth C."/>
            <person name="Jen D."/>
            <person name="Larson L."/>
            <person name="Mehta T."/>
            <person name="Park D."/>
            <person name="Pearson M."/>
            <person name="Roberts A."/>
            <person name="Saif S."/>
            <person name="Shenoy N."/>
            <person name="Sisk P."/>
            <person name="Stolte C."/>
            <person name="Sykes S."/>
            <person name="Thomson T."/>
            <person name="Walk T."/>
            <person name="White J."/>
            <person name="Yandava C."/>
            <person name="Burger G."/>
            <person name="Gray M.W."/>
            <person name="Holland P.W.H."/>
            <person name="King N."/>
            <person name="Lang F.B.F."/>
            <person name="Roger A.J."/>
            <person name="Ruiz-Trillo I."/>
            <person name="Lander E."/>
            <person name="Nusbaum C."/>
        </authorList>
    </citation>
    <scope>NUCLEOTIDE SEQUENCE [LARGE SCALE GENOMIC DNA]</scope>
    <source>
        <strain evidence="9 10">ATCC 50062</strain>
    </source>
</reference>
<dbReference type="PROSITE" id="PS50923">
    <property type="entry name" value="SUSHI"/>
    <property type="match status" value="3"/>
</dbReference>
<feature type="transmembrane region" description="Helical" evidence="7">
    <location>
        <begin position="337"/>
        <end position="359"/>
    </location>
</feature>
<feature type="transmembrane region" description="Helical" evidence="7">
    <location>
        <begin position="1199"/>
        <end position="1222"/>
    </location>
</feature>
<feature type="compositionally biased region" description="Polar residues" evidence="6">
    <location>
        <begin position="1523"/>
        <end position="1535"/>
    </location>
</feature>
<evidence type="ECO:0000313" key="9">
    <source>
        <dbReference type="EMBL" id="KNC55379.1"/>
    </source>
</evidence>
<evidence type="ECO:0000256" key="4">
    <source>
        <dbReference type="ARBA" id="ARBA00023136"/>
    </source>
</evidence>
<feature type="domain" description="Sushi" evidence="8">
    <location>
        <begin position="695"/>
        <end position="747"/>
    </location>
</feature>
<feature type="transmembrane region" description="Helical" evidence="7">
    <location>
        <begin position="109"/>
        <end position="131"/>
    </location>
</feature>
<feature type="transmembrane region" description="Helical" evidence="7">
    <location>
        <begin position="151"/>
        <end position="170"/>
    </location>
</feature>
<keyword evidence="2 7" id="KW-0812">Transmembrane</keyword>
<dbReference type="GeneID" id="25570324"/>
<evidence type="ECO:0000256" key="7">
    <source>
        <dbReference type="SAM" id="Phobius"/>
    </source>
</evidence>
<feature type="transmembrane region" description="Helical" evidence="7">
    <location>
        <begin position="66"/>
        <end position="89"/>
    </location>
</feature>
<evidence type="ECO:0000259" key="8">
    <source>
        <dbReference type="PROSITE" id="PS50923"/>
    </source>
</evidence>
<dbReference type="InterPro" id="IPR013057">
    <property type="entry name" value="AA_transpt_TM"/>
</dbReference>
<dbReference type="OrthoDB" id="28208at2759"/>
<feature type="transmembrane region" description="Helical" evidence="7">
    <location>
        <begin position="1346"/>
        <end position="1364"/>
    </location>
</feature>
<feature type="transmembrane region" description="Helical" evidence="7">
    <location>
        <begin position="1398"/>
        <end position="1419"/>
    </location>
</feature>
<dbReference type="Proteomes" id="UP000054408">
    <property type="component" value="Unassembled WGS sequence"/>
</dbReference>
<protein>
    <recommendedName>
        <fullName evidence="8">Sushi domain-containing protein</fullName>
    </recommendedName>
</protein>
<evidence type="ECO:0000256" key="2">
    <source>
        <dbReference type="ARBA" id="ARBA00022692"/>
    </source>
</evidence>
<evidence type="ECO:0000256" key="6">
    <source>
        <dbReference type="SAM" id="MobiDB-lite"/>
    </source>
</evidence>